<sequence length="259" mass="27964">MGDFAALSLLSLALVLALQLLTYAISRRAGRLSVVDVTWGIGLALVALLAAAVGTGDATRRTLLAVIVVVWGSRLAWHIHRRSRGKGEDPRYARLAEGRSPASIFVRVFLTQGLAQWFVSLPIQVSASTGPPRGFSLALVVLGVVVSVVGMTIEAVADRQLAAFKADPANRGTIMDRGVWGWSRHPNYFGDSCVWVGVYLVACAVWPGVLTVLSPAAMVWFLVVATGARLLERHMADRPGYADYQRRTSFFVPLPPKKG</sequence>
<protein>
    <submittedName>
        <fullName evidence="2">Steroid 5-alpha reductase family enzyme</fullName>
    </submittedName>
</protein>
<dbReference type="AlphaFoldDB" id="A0A542XG09"/>
<feature type="transmembrane region" description="Helical" evidence="1">
    <location>
        <begin position="135"/>
        <end position="157"/>
    </location>
</feature>
<keyword evidence="1" id="KW-0812">Transmembrane</keyword>
<feature type="transmembrane region" description="Helical" evidence="1">
    <location>
        <begin position="37"/>
        <end position="56"/>
    </location>
</feature>
<organism evidence="2 3">
    <name type="scientific">Barrientosiimonas humi</name>
    <dbReference type="NCBI Taxonomy" id="999931"/>
    <lineage>
        <taxon>Bacteria</taxon>
        <taxon>Bacillati</taxon>
        <taxon>Actinomycetota</taxon>
        <taxon>Actinomycetes</taxon>
        <taxon>Micrococcales</taxon>
        <taxon>Dermacoccaceae</taxon>
        <taxon>Barrientosiimonas</taxon>
    </lineage>
</organism>
<accession>A0A542XG09</accession>
<dbReference type="Gene3D" id="1.20.120.1630">
    <property type="match status" value="1"/>
</dbReference>
<evidence type="ECO:0000313" key="3">
    <source>
        <dbReference type="Proteomes" id="UP000318336"/>
    </source>
</evidence>
<name>A0A542XG09_9MICO</name>
<dbReference type="GO" id="GO:0016020">
    <property type="term" value="C:membrane"/>
    <property type="evidence" value="ECO:0007669"/>
    <property type="project" value="TreeGrafter"/>
</dbReference>
<keyword evidence="1" id="KW-0472">Membrane</keyword>
<keyword evidence="3" id="KW-1185">Reference proteome</keyword>
<dbReference type="PROSITE" id="PS50244">
    <property type="entry name" value="S5A_REDUCTASE"/>
    <property type="match status" value="1"/>
</dbReference>
<proteinExistence type="predicted"/>
<dbReference type="InterPro" id="IPR010721">
    <property type="entry name" value="UstE-like"/>
</dbReference>
<dbReference type="Proteomes" id="UP000318336">
    <property type="component" value="Unassembled WGS sequence"/>
</dbReference>
<keyword evidence="1" id="KW-1133">Transmembrane helix</keyword>
<evidence type="ECO:0000313" key="2">
    <source>
        <dbReference type="EMBL" id="TQL34758.1"/>
    </source>
</evidence>
<feature type="transmembrane region" description="Helical" evidence="1">
    <location>
        <begin position="62"/>
        <end position="80"/>
    </location>
</feature>
<dbReference type="PANTHER" id="PTHR32251">
    <property type="entry name" value="3-OXO-5-ALPHA-STEROID 4-DEHYDROGENASE"/>
    <property type="match status" value="1"/>
</dbReference>
<comment type="caution">
    <text evidence="2">The sequence shown here is derived from an EMBL/GenBank/DDBJ whole genome shotgun (WGS) entry which is preliminary data.</text>
</comment>
<dbReference type="EMBL" id="VFOK01000001">
    <property type="protein sequence ID" value="TQL34758.1"/>
    <property type="molecule type" value="Genomic_DNA"/>
</dbReference>
<dbReference type="OrthoDB" id="9779233at2"/>
<feature type="transmembrane region" description="Helical" evidence="1">
    <location>
        <begin position="188"/>
        <end position="207"/>
    </location>
</feature>
<gene>
    <name evidence="2" type="ORF">FB554_2937</name>
</gene>
<evidence type="ECO:0000256" key="1">
    <source>
        <dbReference type="SAM" id="Phobius"/>
    </source>
</evidence>
<dbReference type="Pfam" id="PF06966">
    <property type="entry name" value="DUF1295"/>
    <property type="match status" value="1"/>
</dbReference>
<dbReference type="PANTHER" id="PTHR32251:SF17">
    <property type="entry name" value="STEROID 5-ALPHA REDUCTASE C-TERMINAL DOMAIN-CONTAINING PROTEIN"/>
    <property type="match status" value="1"/>
</dbReference>
<reference evidence="2 3" key="1">
    <citation type="submission" date="2019-06" db="EMBL/GenBank/DDBJ databases">
        <title>Sequencing the genomes of 1000 actinobacteria strains.</title>
        <authorList>
            <person name="Klenk H.-P."/>
        </authorList>
    </citation>
    <scope>NUCLEOTIDE SEQUENCE [LARGE SCALE GENOMIC DNA]</scope>
    <source>
        <strain evidence="2 3">DSM 24617</strain>
    </source>
</reference>
<feature type="transmembrane region" description="Helical" evidence="1">
    <location>
        <begin position="6"/>
        <end position="25"/>
    </location>
</feature>
<dbReference type="RefSeq" id="WP_142007116.1">
    <property type="nucleotide sequence ID" value="NZ_CAJTBP010000001.1"/>
</dbReference>